<evidence type="ECO:0000313" key="1">
    <source>
        <dbReference type="EMBL" id="AOS58412.1"/>
    </source>
</evidence>
<proteinExistence type="predicted"/>
<sequence>MISYIYDEKDKTLHVKIHLLIEHVPQKPSEEELRKVLPKILKDFGNMIETGKIKILDRDEWGLW</sequence>
<organism evidence="1">
    <name type="scientific">Sulfolobus islandicus filamentous virus 2</name>
    <dbReference type="NCBI Taxonomy" id="1902331"/>
    <lineage>
        <taxon>Viruses</taxon>
        <taxon>Adnaviria</taxon>
        <taxon>Zilligvirae</taxon>
        <taxon>Taleaviricota</taxon>
        <taxon>Tokiviricetes</taxon>
        <taxon>Ligamenvirales</taxon>
        <taxon>Lipothrixviridae</taxon>
        <taxon>Betalipothrixvirus</taxon>
        <taxon>Betalipothrixvirus hveragerdiense</taxon>
        <taxon>Sulfolobus islandicus filamentous virus</taxon>
    </lineage>
</organism>
<gene>
    <name evidence="1" type="primary">SIFV2_gp57</name>
</gene>
<accession>A0A1D8BJC0</accession>
<name>A0A1D8BJC0_SIFV</name>
<dbReference type="EMBL" id="KX467643">
    <property type="protein sequence ID" value="AOS58412.1"/>
    <property type="molecule type" value="Genomic_DNA"/>
</dbReference>
<dbReference type="Proteomes" id="UP000223173">
    <property type="component" value="Segment"/>
</dbReference>
<reference evidence="1" key="1">
    <citation type="journal article" date="2014" name="Mol. Microbiol.">
        <title>Inter-viral conflicts that exploit host CRISPR immune systems of Sulfolobus.</title>
        <authorList>
            <person name="Erdmann S."/>
            <person name="Le Moine Bauer S."/>
            <person name="Garrett R.A."/>
        </authorList>
    </citation>
    <scope>NUCLEOTIDE SEQUENCE [LARGE SCALE GENOMIC DNA]</scope>
</reference>
<protein>
    <submittedName>
        <fullName evidence="1">Conserved lipothrix-and rudiviral protein</fullName>
    </submittedName>
</protein>
<reference evidence="1" key="2">
    <citation type="submission" date="2016-06" db="EMBL/GenBank/DDBJ databases">
        <authorList>
            <person name="Kjaerup R.B."/>
            <person name="Dalgaard T.S."/>
            <person name="Juul-Madsen H.R."/>
        </authorList>
    </citation>
    <scope>NUCLEOTIDE SEQUENCE</scope>
</reference>